<gene>
    <name evidence="2" type="ORF">L596_013215</name>
</gene>
<proteinExistence type="predicted"/>
<organism evidence="2 3">
    <name type="scientific">Steinernema carpocapsae</name>
    <name type="common">Entomopathogenic nematode</name>
    <dbReference type="NCBI Taxonomy" id="34508"/>
    <lineage>
        <taxon>Eukaryota</taxon>
        <taxon>Metazoa</taxon>
        <taxon>Ecdysozoa</taxon>
        <taxon>Nematoda</taxon>
        <taxon>Chromadorea</taxon>
        <taxon>Rhabditida</taxon>
        <taxon>Tylenchina</taxon>
        <taxon>Panagrolaimomorpha</taxon>
        <taxon>Strongyloidoidea</taxon>
        <taxon>Steinernematidae</taxon>
        <taxon>Steinernema</taxon>
    </lineage>
</organism>
<dbReference type="EMBL" id="AZBU02000003">
    <property type="protein sequence ID" value="TKR89056.1"/>
    <property type="molecule type" value="Genomic_DNA"/>
</dbReference>
<dbReference type="Pfam" id="PF13508">
    <property type="entry name" value="Acetyltransf_7"/>
    <property type="match status" value="1"/>
</dbReference>
<dbReference type="SUPFAM" id="SSF55729">
    <property type="entry name" value="Acyl-CoA N-acyltransferases (Nat)"/>
    <property type="match status" value="1"/>
</dbReference>
<sequence>MKRPDGQIVGLCLNTFLSRPKEGEREEPVVLDNRLANYLVGIVDDCRAKIWDHLPENVNKVVDFAILSVDSSYGRRGIGSRLINAVFKENLKAQGVQGIVCELSNVTSQQLFIEKYGFEGICDIKYSEWEGHEGRQIFDCSKFHTDRVVCAWKPL</sequence>
<dbReference type="PANTHER" id="PTHR20905">
    <property type="entry name" value="N-ACETYLTRANSFERASE-RELATED"/>
    <property type="match status" value="1"/>
</dbReference>
<dbReference type="InterPro" id="IPR016181">
    <property type="entry name" value="Acyl_CoA_acyltransferase"/>
</dbReference>
<dbReference type="CDD" id="cd04301">
    <property type="entry name" value="NAT_SF"/>
    <property type="match status" value="1"/>
</dbReference>
<feature type="domain" description="N-acetyltransferase" evidence="1">
    <location>
        <begin position="56"/>
        <end position="119"/>
    </location>
</feature>
<comment type="caution">
    <text evidence="2">The sequence shown here is derived from an EMBL/GenBank/DDBJ whole genome shotgun (WGS) entry which is preliminary data.</text>
</comment>
<evidence type="ECO:0000313" key="2">
    <source>
        <dbReference type="EMBL" id="TKR89056.1"/>
    </source>
</evidence>
<dbReference type="Gene3D" id="3.40.630.30">
    <property type="match status" value="1"/>
</dbReference>
<dbReference type="AlphaFoldDB" id="A0A4U5NZI1"/>
<dbReference type="Proteomes" id="UP000298663">
    <property type="component" value="Unassembled WGS sequence"/>
</dbReference>
<dbReference type="OrthoDB" id="41532at2759"/>
<keyword evidence="3" id="KW-1185">Reference proteome</keyword>
<protein>
    <recommendedName>
        <fullName evidence="1">N-acetyltransferase domain-containing protein</fullName>
    </recommendedName>
</protein>
<reference evidence="2 3" key="1">
    <citation type="journal article" date="2015" name="Genome Biol.">
        <title>Comparative genomics of Steinernema reveals deeply conserved gene regulatory networks.</title>
        <authorList>
            <person name="Dillman A.R."/>
            <person name="Macchietto M."/>
            <person name="Porter C.F."/>
            <person name="Rogers A."/>
            <person name="Williams B."/>
            <person name="Antoshechkin I."/>
            <person name="Lee M.M."/>
            <person name="Goodwin Z."/>
            <person name="Lu X."/>
            <person name="Lewis E.E."/>
            <person name="Goodrich-Blair H."/>
            <person name="Stock S.P."/>
            <person name="Adams B.J."/>
            <person name="Sternberg P.W."/>
            <person name="Mortazavi A."/>
        </authorList>
    </citation>
    <scope>NUCLEOTIDE SEQUENCE [LARGE SCALE GENOMIC DNA]</scope>
    <source>
        <strain evidence="2 3">ALL</strain>
    </source>
</reference>
<evidence type="ECO:0000259" key="1">
    <source>
        <dbReference type="Pfam" id="PF13508"/>
    </source>
</evidence>
<dbReference type="STRING" id="34508.A0A4U5NZI1"/>
<dbReference type="PANTHER" id="PTHR20905:SF1">
    <property type="entry name" value="AT07410P-RELATED"/>
    <property type="match status" value="1"/>
</dbReference>
<accession>A0A4U5NZI1</accession>
<evidence type="ECO:0000313" key="3">
    <source>
        <dbReference type="Proteomes" id="UP000298663"/>
    </source>
</evidence>
<dbReference type="InterPro" id="IPR000182">
    <property type="entry name" value="GNAT_dom"/>
</dbReference>
<name>A0A4U5NZI1_STECR</name>
<reference evidence="2 3" key="2">
    <citation type="journal article" date="2019" name="G3 (Bethesda)">
        <title>Hybrid Assembly of the Genome of the Entomopathogenic Nematode Steinernema carpocapsae Identifies the X-Chromosome.</title>
        <authorList>
            <person name="Serra L."/>
            <person name="Macchietto M."/>
            <person name="Macias-Munoz A."/>
            <person name="McGill C.J."/>
            <person name="Rodriguez I.M."/>
            <person name="Rodriguez B."/>
            <person name="Murad R."/>
            <person name="Mortazavi A."/>
        </authorList>
    </citation>
    <scope>NUCLEOTIDE SEQUENCE [LARGE SCALE GENOMIC DNA]</scope>
    <source>
        <strain evidence="2 3">ALL</strain>
    </source>
</reference>
<dbReference type="GO" id="GO:0008080">
    <property type="term" value="F:N-acetyltransferase activity"/>
    <property type="evidence" value="ECO:0007669"/>
    <property type="project" value="TreeGrafter"/>
</dbReference>